<dbReference type="PANTHER" id="PTHR21248">
    <property type="entry name" value="CARDIOLIPIN SYNTHASE"/>
    <property type="match status" value="1"/>
</dbReference>
<dbReference type="InterPro" id="IPR025202">
    <property type="entry name" value="PLD-like_dom"/>
</dbReference>
<dbReference type="InterPro" id="IPR001736">
    <property type="entry name" value="PLipase_D/transphosphatidylase"/>
</dbReference>
<dbReference type="EMBL" id="BRXS01000009">
    <property type="protein sequence ID" value="GLC28349.1"/>
    <property type="molecule type" value="Genomic_DNA"/>
</dbReference>
<protein>
    <submittedName>
        <fullName evidence="3">Cardiolipin synthase B</fullName>
    </submittedName>
</protein>
<evidence type="ECO:0000259" key="2">
    <source>
        <dbReference type="PROSITE" id="PS50035"/>
    </source>
</evidence>
<dbReference type="GO" id="GO:0032049">
    <property type="term" value="P:cardiolipin biosynthetic process"/>
    <property type="evidence" value="ECO:0007669"/>
    <property type="project" value="UniProtKB-ARBA"/>
</dbReference>
<dbReference type="AlphaFoldDB" id="A0AA37VGD7"/>
<dbReference type="CDD" id="cd09159">
    <property type="entry name" value="PLDc_ybhO_like_2"/>
    <property type="match status" value="1"/>
</dbReference>
<dbReference type="RefSeq" id="WP_284352746.1">
    <property type="nucleotide sequence ID" value="NZ_BRXS01000009.1"/>
</dbReference>
<feature type="region of interest" description="Disordered" evidence="1">
    <location>
        <begin position="263"/>
        <end position="285"/>
    </location>
</feature>
<organism evidence="3 4">
    <name type="scientific">Roseisolibacter agri</name>
    <dbReference type="NCBI Taxonomy" id="2014610"/>
    <lineage>
        <taxon>Bacteria</taxon>
        <taxon>Pseudomonadati</taxon>
        <taxon>Gemmatimonadota</taxon>
        <taxon>Gemmatimonadia</taxon>
        <taxon>Gemmatimonadales</taxon>
        <taxon>Gemmatimonadaceae</taxon>
        <taxon>Roseisolibacter</taxon>
    </lineage>
</organism>
<dbReference type="SUPFAM" id="SSF56024">
    <property type="entry name" value="Phospholipase D/nuclease"/>
    <property type="match status" value="2"/>
</dbReference>
<gene>
    <name evidence="3" type="ORF">rosag_48620</name>
</gene>
<sequence length="477" mass="52002">MFKRVAGRLALWGLLLALALLALIGVLSVTRGTPVEYVIARGDPAGPPAPADTLFVRTVELYAGTSLHPGNRVQVLENGDGTYPLLWRDLRTCQRAVTVQMYFAQPGAIADTMAQVLTECARKKARVLLLLDGFGAQTLAEKWVEKLKAAGVEIAWLRQLRWYTLHKAAERSHARVVVVDGRVGYTGGFGLADYWLGAGRKPDEWRETNVRFEGPAVAQLQAAFGSTWAEATGELLTGDAFFPPVSFKPVADGDSVSPVGVQRPVLRSGPGRAASAERPPPADAPVVARAVAEGTVRAGLLHAVPSTGSTQAERFLALTIAGARRTLYITNAYFVPDDDFRRLLAAAAKRGVDVRIMTTGPRTDVQTTRFAGRFRYEELLRAGVKVYEYQPANMHAKTMSVDGVWGSVGSMNFDNRSLAFNDETTLLVHDSAVVAGMDRMFLEDLRHSREMTVAEMAKRPWWIKARDGGAATLQRVL</sequence>
<evidence type="ECO:0000256" key="1">
    <source>
        <dbReference type="SAM" id="MobiDB-lite"/>
    </source>
</evidence>
<comment type="caution">
    <text evidence="3">The sequence shown here is derived from an EMBL/GenBank/DDBJ whole genome shotgun (WGS) entry which is preliminary data.</text>
</comment>
<reference evidence="3" key="1">
    <citation type="submission" date="2022-08" db="EMBL/GenBank/DDBJ databases">
        <title>Draft genome sequencing of Roseisolibacter agri AW1220.</title>
        <authorList>
            <person name="Tobiishi Y."/>
            <person name="Tonouchi A."/>
        </authorList>
    </citation>
    <scope>NUCLEOTIDE SEQUENCE</scope>
    <source>
        <strain evidence="3">AW1220</strain>
    </source>
</reference>
<dbReference type="Proteomes" id="UP001161325">
    <property type="component" value="Unassembled WGS sequence"/>
</dbReference>
<dbReference type="SMART" id="SM00155">
    <property type="entry name" value="PLDc"/>
    <property type="match status" value="2"/>
</dbReference>
<dbReference type="Pfam" id="PF13091">
    <property type="entry name" value="PLDc_2"/>
    <property type="match status" value="2"/>
</dbReference>
<dbReference type="GO" id="GO:0016020">
    <property type="term" value="C:membrane"/>
    <property type="evidence" value="ECO:0007669"/>
    <property type="project" value="TreeGrafter"/>
</dbReference>
<accession>A0AA37VGD7</accession>
<proteinExistence type="predicted"/>
<feature type="domain" description="PLD phosphodiesterase" evidence="2">
    <location>
        <begin position="390"/>
        <end position="417"/>
    </location>
</feature>
<dbReference type="GO" id="GO:0008808">
    <property type="term" value="F:cardiolipin synthase activity"/>
    <property type="evidence" value="ECO:0007669"/>
    <property type="project" value="TreeGrafter"/>
</dbReference>
<dbReference type="PROSITE" id="PS50035">
    <property type="entry name" value="PLD"/>
    <property type="match status" value="1"/>
</dbReference>
<keyword evidence="4" id="KW-1185">Reference proteome</keyword>
<evidence type="ECO:0000313" key="3">
    <source>
        <dbReference type="EMBL" id="GLC28349.1"/>
    </source>
</evidence>
<dbReference type="PANTHER" id="PTHR21248:SF22">
    <property type="entry name" value="PHOSPHOLIPASE D"/>
    <property type="match status" value="1"/>
</dbReference>
<dbReference type="Gene3D" id="3.30.870.10">
    <property type="entry name" value="Endonuclease Chain A"/>
    <property type="match status" value="2"/>
</dbReference>
<evidence type="ECO:0000313" key="4">
    <source>
        <dbReference type="Proteomes" id="UP001161325"/>
    </source>
</evidence>
<name>A0AA37VGD7_9BACT</name>